<dbReference type="SMART" id="SM00702">
    <property type="entry name" value="P4Hc"/>
    <property type="match status" value="1"/>
</dbReference>
<evidence type="ECO:0000256" key="1">
    <source>
        <dbReference type="ARBA" id="ARBA00001961"/>
    </source>
</evidence>
<dbReference type="GO" id="GO:0031418">
    <property type="term" value="F:L-ascorbic acid binding"/>
    <property type="evidence" value="ECO:0007669"/>
    <property type="project" value="InterPro"/>
</dbReference>
<evidence type="ECO:0000256" key="2">
    <source>
        <dbReference type="ARBA" id="ARBA00022964"/>
    </source>
</evidence>
<comment type="cofactor">
    <cofactor evidence="1">
        <name>L-ascorbate</name>
        <dbReference type="ChEBI" id="CHEBI:38290"/>
    </cofactor>
</comment>
<keyword evidence="3" id="KW-0560">Oxidoreductase</keyword>
<proteinExistence type="predicted"/>
<dbReference type="Proteomes" id="UP001145021">
    <property type="component" value="Unassembled WGS sequence"/>
</dbReference>
<name>A0A9W7XJB8_9FUNG</name>
<dbReference type="GO" id="GO:0005506">
    <property type="term" value="F:iron ion binding"/>
    <property type="evidence" value="ECO:0007669"/>
    <property type="project" value="InterPro"/>
</dbReference>
<feature type="domain" description="Prolyl 4-hydroxylase alpha subunit" evidence="4">
    <location>
        <begin position="74"/>
        <end position="237"/>
    </location>
</feature>
<dbReference type="GO" id="GO:0051213">
    <property type="term" value="F:dioxygenase activity"/>
    <property type="evidence" value="ECO:0007669"/>
    <property type="project" value="UniProtKB-KW"/>
</dbReference>
<protein>
    <recommendedName>
        <fullName evidence="4">Prolyl 4-hydroxylase alpha subunit domain-containing protein</fullName>
    </recommendedName>
</protein>
<dbReference type="InterPro" id="IPR006620">
    <property type="entry name" value="Pro_4_hyd_alph"/>
</dbReference>
<evidence type="ECO:0000256" key="3">
    <source>
        <dbReference type="ARBA" id="ARBA00023002"/>
    </source>
</evidence>
<evidence type="ECO:0000313" key="6">
    <source>
        <dbReference type="Proteomes" id="UP001145021"/>
    </source>
</evidence>
<evidence type="ECO:0000313" key="5">
    <source>
        <dbReference type="EMBL" id="KAJ1644669.1"/>
    </source>
</evidence>
<dbReference type="Gene3D" id="2.60.120.620">
    <property type="entry name" value="q2cbj1_9rhob like domain"/>
    <property type="match status" value="1"/>
</dbReference>
<dbReference type="AlphaFoldDB" id="A0A9W7XJB8"/>
<dbReference type="EMBL" id="JANBOH010000150">
    <property type="protein sequence ID" value="KAJ1644669.1"/>
    <property type="molecule type" value="Genomic_DNA"/>
</dbReference>
<evidence type="ECO:0000259" key="4">
    <source>
        <dbReference type="SMART" id="SM00702"/>
    </source>
</evidence>
<dbReference type="GO" id="GO:0016705">
    <property type="term" value="F:oxidoreductase activity, acting on paired donors, with incorporation or reduction of molecular oxygen"/>
    <property type="evidence" value="ECO:0007669"/>
    <property type="project" value="InterPro"/>
</dbReference>
<organism evidence="5 6">
    <name type="scientific">Coemansia asiatica</name>
    <dbReference type="NCBI Taxonomy" id="1052880"/>
    <lineage>
        <taxon>Eukaryota</taxon>
        <taxon>Fungi</taxon>
        <taxon>Fungi incertae sedis</taxon>
        <taxon>Zoopagomycota</taxon>
        <taxon>Kickxellomycotina</taxon>
        <taxon>Kickxellomycetes</taxon>
        <taxon>Kickxellales</taxon>
        <taxon>Kickxellaceae</taxon>
        <taxon>Coemansia</taxon>
    </lineage>
</organism>
<reference evidence="5" key="1">
    <citation type="submission" date="2022-07" db="EMBL/GenBank/DDBJ databases">
        <title>Phylogenomic reconstructions and comparative analyses of Kickxellomycotina fungi.</title>
        <authorList>
            <person name="Reynolds N.K."/>
            <person name="Stajich J.E."/>
            <person name="Barry K."/>
            <person name="Grigoriev I.V."/>
            <person name="Crous P."/>
            <person name="Smith M.E."/>
        </authorList>
    </citation>
    <scope>NUCLEOTIDE SEQUENCE</scope>
    <source>
        <strain evidence="5">NBRC 105413</strain>
    </source>
</reference>
<accession>A0A9W7XJB8</accession>
<comment type="caution">
    <text evidence="5">The sequence shown here is derived from an EMBL/GenBank/DDBJ whole genome shotgun (WGS) entry which is preliminary data.</text>
</comment>
<sequence>MSDNEEINLFGEISAEEQVSLDELKEQMGKRQHEEALRCSVVESANSRLEFQRRRYLQSARQHMIKFETLRDNRPMNFGQVFTSKQCQEILEAIYDHVASQGWTLQRHGAFPTRDVPVKSLSVSAMVYTRLAEKLFPKLELHTGIGAGYWTFRDLFVVGYHEDHQRMLKLHTDGCLASLTLLLNNPAEFTGGGTFFKKFDLHIKQKPGEAWVHDAKLSHSGMEITSGKRIVMVAFMDTTGGITEKIAY</sequence>
<keyword evidence="6" id="KW-1185">Reference proteome</keyword>
<gene>
    <name evidence="5" type="ORF">LPJ64_003681</name>
</gene>
<keyword evidence="2" id="KW-0223">Dioxygenase</keyword>